<proteinExistence type="predicted"/>
<gene>
    <name evidence="1" type="ORF">ACOLOM_LOCUS10999</name>
</gene>
<comment type="caution">
    <text evidence="1">The sequence shown here is derived from an EMBL/GenBank/DDBJ whole genome shotgun (WGS) entry which is preliminary data.</text>
</comment>
<evidence type="ECO:0000313" key="1">
    <source>
        <dbReference type="EMBL" id="CAG8718026.1"/>
    </source>
</evidence>
<dbReference type="Proteomes" id="UP000789525">
    <property type="component" value="Unassembled WGS sequence"/>
</dbReference>
<reference evidence="1" key="1">
    <citation type="submission" date="2021-06" db="EMBL/GenBank/DDBJ databases">
        <authorList>
            <person name="Kallberg Y."/>
            <person name="Tangrot J."/>
            <person name="Rosling A."/>
        </authorList>
    </citation>
    <scope>NUCLEOTIDE SEQUENCE</scope>
    <source>
        <strain evidence="1">CL356</strain>
    </source>
</reference>
<organism evidence="1 2">
    <name type="scientific">Acaulospora colombiana</name>
    <dbReference type="NCBI Taxonomy" id="27376"/>
    <lineage>
        <taxon>Eukaryota</taxon>
        <taxon>Fungi</taxon>
        <taxon>Fungi incertae sedis</taxon>
        <taxon>Mucoromycota</taxon>
        <taxon>Glomeromycotina</taxon>
        <taxon>Glomeromycetes</taxon>
        <taxon>Diversisporales</taxon>
        <taxon>Acaulosporaceae</taxon>
        <taxon>Acaulospora</taxon>
    </lineage>
</organism>
<dbReference type="EMBL" id="CAJVPT010037664">
    <property type="protein sequence ID" value="CAG8718026.1"/>
    <property type="molecule type" value="Genomic_DNA"/>
</dbReference>
<sequence length="128" mass="15006">MLGHNKLLPRISQITPKRYWNPTRQTYRGFAVKNVDDFNYSRNEYMLEGRDARDEEIATYPRVTAQDLTAYKSPPQGVKMLVRDFIQDSLYNPNYGYFSKRAEIFSPVEPINFNEIREAAEFDATVAR</sequence>
<feature type="non-terminal residue" evidence="1">
    <location>
        <position position="128"/>
    </location>
</feature>
<protein>
    <submittedName>
        <fullName evidence="1">7298_t:CDS:1</fullName>
    </submittedName>
</protein>
<keyword evidence="2" id="KW-1185">Reference proteome</keyword>
<name>A0ACA9PPL2_9GLOM</name>
<evidence type="ECO:0000313" key="2">
    <source>
        <dbReference type="Proteomes" id="UP000789525"/>
    </source>
</evidence>
<accession>A0ACA9PPL2</accession>